<evidence type="ECO:0000313" key="2">
    <source>
        <dbReference type="WBParaSite" id="L893_g12228.t1"/>
    </source>
</evidence>
<dbReference type="WBParaSite" id="L893_g12228.t1">
    <property type="protein sequence ID" value="L893_g12228.t1"/>
    <property type="gene ID" value="L893_g12228"/>
</dbReference>
<evidence type="ECO:0000313" key="1">
    <source>
        <dbReference type="Proteomes" id="UP000095287"/>
    </source>
</evidence>
<accession>A0A1I7Y3A6</accession>
<organism evidence="1 2">
    <name type="scientific">Steinernema glaseri</name>
    <dbReference type="NCBI Taxonomy" id="37863"/>
    <lineage>
        <taxon>Eukaryota</taxon>
        <taxon>Metazoa</taxon>
        <taxon>Ecdysozoa</taxon>
        <taxon>Nematoda</taxon>
        <taxon>Chromadorea</taxon>
        <taxon>Rhabditida</taxon>
        <taxon>Tylenchina</taxon>
        <taxon>Panagrolaimomorpha</taxon>
        <taxon>Strongyloidoidea</taxon>
        <taxon>Steinernematidae</taxon>
        <taxon>Steinernema</taxon>
    </lineage>
</organism>
<name>A0A1I7Y3A6_9BILA</name>
<reference evidence="2" key="1">
    <citation type="submission" date="2016-11" db="UniProtKB">
        <authorList>
            <consortium name="WormBaseParasite"/>
        </authorList>
    </citation>
    <scope>IDENTIFICATION</scope>
</reference>
<proteinExistence type="predicted"/>
<dbReference type="Proteomes" id="UP000095287">
    <property type="component" value="Unplaced"/>
</dbReference>
<keyword evidence="1" id="KW-1185">Reference proteome</keyword>
<protein>
    <submittedName>
        <fullName evidence="2">UPF0235 protein</fullName>
    </submittedName>
</protein>
<sequence>MAAAMDGHGFPKISVSLTKRQNKRISYESQRILGHVFSFSAGSRGDKRIREGKAKIFECLACLAKKGRLKRTLGAAGNSTPVARVRVSADLKHFVEDPETDKLIREHGCIEENVVVVKKEAPDEEELEEEFRRASGQVA</sequence>
<dbReference type="AlphaFoldDB" id="A0A1I7Y3A6"/>